<accession>A0A5C6VKJ2</accession>
<dbReference type="Proteomes" id="UP000321776">
    <property type="component" value="Unassembled WGS sequence"/>
</dbReference>
<feature type="domain" description="Initiator Rep protein WH1" evidence="3">
    <location>
        <begin position="16"/>
        <end position="157"/>
    </location>
</feature>
<sequence length="408" mass="45468">MPGIVRKGGATPQELRKNVSAIHVSGELSLLERKLVNVLLLNAFDKLLTERKHTIPVGILSKMLGRDDSNNVENLKRALTNIMKTVITFDLLSDSKKAAWVAAPPLSFAGISEGVCTYEYSEWLSERLANPDIYAIINVNVQRQFTGAYALALYENCVRFRRVGSTGWLSVALWRRLLGADADLYNEFKWFSAKVIKPAVSEVNQVSNILITPEYRRDGRYVKDIRFLVADNPQRSVLDAADDTDAIRESESFKRLVNLGIGERLAITWIQQEPERALQVAIYTEERARRNQITGSTGGYARTIFENGTSLEVGPIERTREELKAAAMDNAKAQQEMEKVAEARASATTAAIKALTIVQKRQLAAEFIANNAAVKSYRPETATFKDVVERTAFTSWLRATIAAQLAAQ</sequence>
<comment type="similarity">
    <text evidence="1">Belongs to the initiator RepB protein family.</text>
</comment>
<name>A0A5C6VKJ2_9BURK</name>
<reference evidence="4 5" key="1">
    <citation type="journal article" date="2018" name="Int. J. Syst. Evol. Microbiol.">
        <title>Paraburkholderia azotifigens sp. nov., a nitrogen-fixing bacterium isolated from paddy soil.</title>
        <authorList>
            <person name="Choi G.M."/>
            <person name="Im W.T."/>
        </authorList>
    </citation>
    <scope>NUCLEOTIDE SEQUENCE [LARGE SCALE GENOMIC DNA]</scope>
    <source>
        <strain evidence="4 5">NF 2-5-3</strain>
    </source>
</reference>
<organism evidence="4 5">
    <name type="scientific">Paraburkholderia azotifigens</name>
    <dbReference type="NCBI Taxonomy" id="2057004"/>
    <lineage>
        <taxon>Bacteria</taxon>
        <taxon>Pseudomonadati</taxon>
        <taxon>Pseudomonadota</taxon>
        <taxon>Betaproteobacteria</taxon>
        <taxon>Burkholderiales</taxon>
        <taxon>Burkholderiaceae</taxon>
        <taxon>Paraburkholderia</taxon>
    </lineage>
</organism>
<dbReference type="InterPro" id="IPR000525">
    <property type="entry name" value="Initiator_Rep_WH1"/>
</dbReference>
<evidence type="ECO:0000259" key="3">
    <source>
        <dbReference type="Pfam" id="PF01051"/>
    </source>
</evidence>
<dbReference type="EMBL" id="VOQS01000002">
    <property type="protein sequence ID" value="TXC85539.1"/>
    <property type="molecule type" value="Genomic_DNA"/>
</dbReference>
<proteinExistence type="inferred from homology"/>
<dbReference type="AlphaFoldDB" id="A0A5C6VKJ2"/>
<evidence type="ECO:0000256" key="1">
    <source>
        <dbReference type="ARBA" id="ARBA00038283"/>
    </source>
</evidence>
<protein>
    <submittedName>
        <fullName evidence="4">Replication initiation protein</fullName>
    </submittedName>
</protein>
<feature type="coiled-coil region" evidence="2">
    <location>
        <begin position="316"/>
        <end position="350"/>
    </location>
</feature>
<dbReference type="GO" id="GO:0006270">
    <property type="term" value="P:DNA replication initiation"/>
    <property type="evidence" value="ECO:0007669"/>
    <property type="project" value="InterPro"/>
</dbReference>
<keyword evidence="2" id="KW-0175">Coiled coil</keyword>
<evidence type="ECO:0000313" key="5">
    <source>
        <dbReference type="Proteomes" id="UP000321776"/>
    </source>
</evidence>
<gene>
    <name evidence="4" type="ORF">FRZ40_17120</name>
</gene>
<evidence type="ECO:0000256" key="2">
    <source>
        <dbReference type="SAM" id="Coils"/>
    </source>
</evidence>
<comment type="caution">
    <text evidence="4">The sequence shown here is derived from an EMBL/GenBank/DDBJ whole genome shotgun (WGS) entry which is preliminary data.</text>
</comment>
<dbReference type="Gene3D" id="1.10.10.10">
    <property type="entry name" value="Winged helix-like DNA-binding domain superfamily/Winged helix DNA-binding domain"/>
    <property type="match status" value="1"/>
</dbReference>
<evidence type="ECO:0000313" key="4">
    <source>
        <dbReference type="EMBL" id="TXC85539.1"/>
    </source>
</evidence>
<dbReference type="InterPro" id="IPR036388">
    <property type="entry name" value="WH-like_DNA-bd_sf"/>
</dbReference>
<dbReference type="Pfam" id="PF21205">
    <property type="entry name" value="Rep3_C"/>
    <property type="match status" value="1"/>
</dbReference>
<dbReference type="RefSeq" id="WP_147234914.1">
    <property type="nucleotide sequence ID" value="NZ_VOQS01000002.1"/>
</dbReference>
<dbReference type="GO" id="GO:0003887">
    <property type="term" value="F:DNA-directed DNA polymerase activity"/>
    <property type="evidence" value="ECO:0007669"/>
    <property type="project" value="InterPro"/>
</dbReference>
<dbReference type="Pfam" id="PF01051">
    <property type="entry name" value="Rep3_N"/>
    <property type="match status" value="1"/>
</dbReference>
<dbReference type="SUPFAM" id="SSF46785">
    <property type="entry name" value="Winged helix' DNA-binding domain"/>
    <property type="match status" value="1"/>
</dbReference>
<dbReference type="InterPro" id="IPR036390">
    <property type="entry name" value="WH_DNA-bd_sf"/>
</dbReference>